<sequence>ALRQASQNGHVAIVKLLLDHEAYPDIPGFHKTSPLVIAAQRGHYDIVSLLLKNGANVNAQNKNGSTALR</sequence>
<dbReference type="SMART" id="SM00248">
    <property type="entry name" value="ANK"/>
    <property type="match status" value="2"/>
</dbReference>
<dbReference type="PROSITE" id="PS50088">
    <property type="entry name" value="ANK_REPEAT"/>
    <property type="match status" value="1"/>
</dbReference>
<dbReference type="Gene3D" id="1.25.40.20">
    <property type="entry name" value="Ankyrin repeat-containing domain"/>
    <property type="match status" value="1"/>
</dbReference>
<feature type="non-terminal residue" evidence="4">
    <location>
        <position position="69"/>
    </location>
</feature>
<evidence type="ECO:0000256" key="3">
    <source>
        <dbReference type="PROSITE-ProRule" id="PRU00023"/>
    </source>
</evidence>
<dbReference type="Proteomes" id="UP000799118">
    <property type="component" value="Unassembled WGS sequence"/>
</dbReference>
<dbReference type="InterPro" id="IPR002110">
    <property type="entry name" value="Ankyrin_rpt"/>
</dbReference>
<evidence type="ECO:0000256" key="2">
    <source>
        <dbReference type="ARBA" id="ARBA00023043"/>
    </source>
</evidence>
<gene>
    <name evidence="4" type="ORF">BT96DRAFT_784654</name>
</gene>
<evidence type="ECO:0000313" key="5">
    <source>
        <dbReference type="Proteomes" id="UP000799118"/>
    </source>
</evidence>
<dbReference type="GO" id="GO:0085020">
    <property type="term" value="P:protein K6-linked ubiquitination"/>
    <property type="evidence" value="ECO:0007669"/>
    <property type="project" value="TreeGrafter"/>
</dbReference>
<dbReference type="SUPFAM" id="SSF48403">
    <property type="entry name" value="Ankyrin repeat"/>
    <property type="match status" value="1"/>
</dbReference>
<evidence type="ECO:0000313" key="4">
    <source>
        <dbReference type="EMBL" id="KAE9391467.1"/>
    </source>
</evidence>
<reference evidence="4" key="1">
    <citation type="journal article" date="2019" name="Environ. Microbiol.">
        <title>Fungal ecological strategies reflected in gene transcription - a case study of two litter decomposers.</title>
        <authorList>
            <person name="Barbi F."/>
            <person name="Kohler A."/>
            <person name="Barry K."/>
            <person name="Baskaran P."/>
            <person name="Daum C."/>
            <person name="Fauchery L."/>
            <person name="Ihrmark K."/>
            <person name="Kuo A."/>
            <person name="LaButti K."/>
            <person name="Lipzen A."/>
            <person name="Morin E."/>
            <person name="Grigoriev I.V."/>
            <person name="Henrissat B."/>
            <person name="Lindahl B."/>
            <person name="Martin F."/>
        </authorList>
    </citation>
    <scope>NUCLEOTIDE SEQUENCE</scope>
    <source>
        <strain evidence="4">JB14</strain>
    </source>
</reference>
<name>A0A6A4H2R0_9AGAR</name>
<keyword evidence="2 3" id="KW-0040">ANK repeat</keyword>
<dbReference type="AlphaFoldDB" id="A0A6A4H2R0"/>
<dbReference type="Pfam" id="PF12796">
    <property type="entry name" value="Ank_2"/>
    <property type="match status" value="1"/>
</dbReference>
<protein>
    <submittedName>
        <fullName evidence="4">Ankyrin</fullName>
    </submittedName>
</protein>
<proteinExistence type="predicted"/>
<dbReference type="PANTHER" id="PTHR24171">
    <property type="entry name" value="ANKYRIN REPEAT DOMAIN-CONTAINING PROTEIN 39-RELATED"/>
    <property type="match status" value="1"/>
</dbReference>
<feature type="non-terminal residue" evidence="4">
    <location>
        <position position="1"/>
    </location>
</feature>
<keyword evidence="5" id="KW-1185">Reference proteome</keyword>
<dbReference type="EMBL" id="ML769622">
    <property type="protein sequence ID" value="KAE9391467.1"/>
    <property type="molecule type" value="Genomic_DNA"/>
</dbReference>
<evidence type="ECO:0000256" key="1">
    <source>
        <dbReference type="ARBA" id="ARBA00022737"/>
    </source>
</evidence>
<dbReference type="GO" id="GO:0004842">
    <property type="term" value="F:ubiquitin-protein transferase activity"/>
    <property type="evidence" value="ECO:0007669"/>
    <property type="project" value="TreeGrafter"/>
</dbReference>
<dbReference type="PROSITE" id="PS50297">
    <property type="entry name" value="ANK_REP_REGION"/>
    <property type="match status" value="1"/>
</dbReference>
<dbReference type="OrthoDB" id="194358at2759"/>
<accession>A0A6A4H2R0</accession>
<feature type="repeat" description="ANK" evidence="3">
    <location>
        <begin position="30"/>
        <end position="62"/>
    </location>
</feature>
<dbReference type="InterPro" id="IPR036770">
    <property type="entry name" value="Ankyrin_rpt-contain_sf"/>
</dbReference>
<keyword evidence="1" id="KW-0677">Repeat</keyword>
<dbReference type="PANTHER" id="PTHR24171:SF8">
    <property type="entry name" value="BRCA1-ASSOCIATED RING DOMAIN PROTEIN 1"/>
    <property type="match status" value="1"/>
</dbReference>
<organism evidence="4 5">
    <name type="scientific">Gymnopus androsaceus JB14</name>
    <dbReference type="NCBI Taxonomy" id="1447944"/>
    <lineage>
        <taxon>Eukaryota</taxon>
        <taxon>Fungi</taxon>
        <taxon>Dikarya</taxon>
        <taxon>Basidiomycota</taxon>
        <taxon>Agaricomycotina</taxon>
        <taxon>Agaricomycetes</taxon>
        <taxon>Agaricomycetidae</taxon>
        <taxon>Agaricales</taxon>
        <taxon>Marasmiineae</taxon>
        <taxon>Omphalotaceae</taxon>
        <taxon>Gymnopus</taxon>
    </lineage>
</organism>